<accession>A0A4U9W062</accession>
<reference evidence="1 2" key="1">
    <citation type="submission" date="2019-05" db="EMBL/GenBank/DDBJ databases">
        <authorList>
            <consortium name="Pathogen Informatics"/>
        </authorList>
    </citation>
    <scope>NUCLEOTIDE SEQUENCE [LARGE SCALE GENOMIC DNA]</scope>
    <source>
        <strain evidence="1 2">NCTC11429</strain>
    </source>
</reference>
<dbReference type="EMBL" id="LR590484">
    <property type="protein sequence ID" value="VTR49861.1"/>
    <property type="molecule type" value="Genomic_DNA"/>
</dbReference>
<protein>
    <submittedName>
        <fullName evidence="1">Uncharacterized protein</fullName>
    </submittedName>
</protein>
<proteinExistence type="predicted"/>
<evidence type="ECO:0000313" key="1">
    <source>
        <dbReference type="EMBL" id="VTR49861.1"/>
    </source>
</evidence>
<evidence type="ECO:0000313" key="2">
    <source>
        <dbReference type="Proteomes" id="UP000308196"/>
    </source>
</evidence>
<sequence length="69" mass="7723">MAKLTINREYNVAFGENIVRNLFNNYSSRCAKLLRPMPAEEPKKTSTIAVAVVRSGAGGFLWRLVFACM</sequence>
<organism evidence="1 2">
    <name type="scientific">Sphingobacterium thalpophilum</name>
    <dbReference type="NCBI Taxonomy" id="259"/>
    <lineage>
        <taxon>Bacteria</taxon>
        <taxon>Pseudomonadati</taxon>
        <taxon>Bacteroidota</taxon>
        <taxon>Sphingobacteriia</taxon>
        <taxon>Sphingobacteriales</taxon>
        <taxon>Sphingobacteriaceae</taxon>
        <taxon>Sphingobacterium</taxon>
    </lineage>
</organism>
<gene>
    <name evidence="1" type="ORF">NCTC11429_03967</name>
</gene>
<dbReference type="KEGG" id="stha:NCTC11429_03967"/>
<name>A0A4U9W062_9SPHI</name>
<dbReference type="Proteomes" id="UP000308196">
    <property type="component" value="Chromosome"/>
</dbReference>
<dbReference type="AlphaFoldDB" id="A0A4U9W062"/>